<dbReference type="SUPFAM" id="SSF82708">
    <property type="entry name" value="R3H domain"/>
    <property type="match status" value="1"/>
</dbReference>
<reference evidence="2 3" key="1">
    <citation type="submission" date="2019-03" db="EMBL/GenBank/DDBJ databases">
        <title>Genomic Encyclopedia of Archaeal and Bacterial Type Strains, Phase II (KMG-II): from individual species to whole genera.</title>
        <authorList>
            <person name="Goeker M."/>
        </authorList>
    </citation>
    <scope>NUCLEOTIDE SEQUENCE [LARGE SCALE GENOMIC DNA]</scope>
    <source>
        <strain evidence="2 3">ATCC 25309</strain>
    </source>
</reference>
<dbReference type="PANTHER" id="PTHR35800">
    <property type="entry name" value="PROTEIN JAG"/>
    <property type="match status" value="1"/>
</dbReference>
<dbReference type="SMART" id="SM00393">
    <property type="entry name" value="R3H"/>
    <property type="match status" value="1"/>
</dbReference>
<feature type="domain" description="R3H" evidence="1">
    <location>
        <begin position="117"/>
        <end position="183"/>
    </location>
</feature>
<comment type="caution">
    <text evidence="2">The sequence shown here is derived from an EMBL/GenBank/DDBJ whole genome shotgun (WGS) entry which is preliminary data.</text>
</comment>
<dbReference type="InterPro" id="IPR001374">
    <property type="entry name" value="R3H_dom"/>
</dbReference>
<dbReference type="CDD" id="cd02414">
    <property type="entry name" value="KH-II_Jag"/>
    <property type="match status" value="1"/>
</dbReference>
<dbReference type="Proteomes" id="UP000295662">
    <property type="component" value="Unassembled WGS sequence"/>
</dbReference>
<sequence length="185" mass="21476">MESHWRGYQAKFAGESPQFVIEAGRNRTYLPLRAMTPLSHARQIVDTMLGYLGFTVKIDELEGPDGPTLQLHTEDSQLLIGRRGATMEDIQYLVNRILQRHIPQAPRIRVDIEYFRSIREDKMVEQAREMGDRVRATGQTQTLDPMNSYYRRLIHNVFVNDPDVQSVSMDGGDSRFKRIILKKRE</sequence>
<keyword evidence="3" id="KW-1185">Reference proteome</keyword>
<dbReference type="InterPro" id="IPR036867">
    <property type="entry name" value="R3H_dom_sf"/>
</dbReference>
<accession>A0A4R7RPP7</accession>
<dbReference type="Pfam" id="PF01424">
    <property type="entry name" value="R3H"/>
    <property type="match status" value="1"/>
</dbReference>
<organism evidence="2 3">
    <name type="scientific">Prosthecobacter fusiformis</name>
    <dbReference type="NCBI Taxonomy" id="48464"/>
    <lineage>
        <taxon>Bacteria</taxon>
        <taxon>Pseudomonadati</taxon>
        <taxon>Verrucomicrobiota</taxon>
        <taxon>Verrucomicrobiia</taxon>
        <taxon>Verrucomicrobiales</taxon>
        <taxon>Verrucomicrobiaceae</taxon>
        <taxon>Prosthecobacter</taxon>
    </lineage>
</organism>
<dbReference type="GO" id="GO:0003723">
    <property type="term" value="F:RNA binding"/>
    <property type="evidence" value="ECO:0007669"/>
    <property type="project" value="InterPro"/>
</dbReference>
<dbReference type="Gene3D" id="3.30.1370.50">
    <property type="entry name" value="R3H-like domain"/>
    <property type="match status" value="1"/>
</dbReference>
<name>A0A4R7RPP7_9BACT</name>
<evidence type="ECO:0000313" key="3">
    <source>
        <dbReference type="Proteomes" id="UP000295662"/>
    </source>
</evidence>
<dbReference type="PANTHER" id="PTHR35800:SF1">
    <property type="entry name" value="RNA-BINDING PROTEIN KHPB"/>
    <property type="match status" value="1"/>
</dbReference>
<dbReference type="InterPro" id="IPR039247">
    <property type="entry name" value="KhpB"/>
</dbReference>
<protein>
    <submittedName>
        <fullName evidence="2">SpoIIIJ-associated protein</fullName>
    </submittedName>
</protein>
<dbReference type="InterPro" id="IPR015946">
    <property type="entry name" value="KH_dom-like_a/b"/>
</dbReference>
<dbReference type="AlphaFoldDB" id="A0A4R7RPP7"/>
<dbReference type="PROSITE" id="PS51061">
    <property type="entry name" value="R3H"/>
    <property type="match status" value="1"/>
</dbReference>
<gene>
    <name evidence="2" type="ORF">EI77_03731</name>
</gene>
<evidence type="ECO:0000313" key="2">
    <source>
        <dbReference type="EMBL" id="TDU66636.1"/>
    </source>
</evidence>
<dbReference type="EMBL" id="SOCA01000008">
    <property type="protein sequence ID" value="TDU66636.1"/>
    <property type="molecule type" value="Genomic_DNA"/>
</dbReference>
<evidence type="ECO:0000259" key="1">
    <source>
        <dbReference type="PROSITE" id="PS51061"/>
    </source>
</evidence>
<proteinExistence type="predicted"/>
<dbReference type="InterPro" id="IPR038008">
    <property type="entry name" value="Jag_KH"/>
</dbReference>
<dbReference type="Gene3D" id="3.30.300.20">
    <property type="match status" value="1"/>
</dbReference>